<dbReference type="SUPFAM" id="SSF81383">
    <property type="entry name" value="F-box domain"/>
    <property type="match status" value="1"/>
</dbReference>
<dbReference type="OrthoDB" id="3800738at2759"/>
<dbReference type="AlphaFoldDB" id="A0A4Q4TH68"/>
<protein>
    <recommendedName>
        <fullName evidence="3">F-box domain-containing protein</fullName>
    </recommendedName>
</protein>
<evidence type="ECO:0008006" key="3">
    <source>
        <dbReference type="Google" id="ProtNLM"/>
    </source>
</evidence>
<dbReference type="EMBL" id="QJNU01000138">
    <property type="protein sequence ID" value="RYP06241.1"/>
    <property type="molecule type" value="Genomic_DNA"/>
</dbReference>
<organism evidence="1 2">
    <name type="scientific">Monosporascus ibericus</name>
    <dbReference type="NCBI Taxonomy" id="155417"/>
    <lineage>
        <taxon>Eukaryota</taxon>
        <taxon>Fungi</taxon>
        <taxon>Dikarya</taxon>
        <taxon>Ascomycota</taxon>
        <taxon>Pezizomycotina</taxon>
        <taxon>Sordariomycetes</taxon>
        <taxon>Xylariomycetidae</taxon>
        <taxon>Xylariales</taxon>
        <taxon>Xylariales incertae sedis</taxon>
        <taxon>Monosporascus</taxon>
    </lineage>
</organism>
<dbReference type="InterPro" id="IPR036047">
    <property type="entry name" value="F-box-like_dom_sf"/>
</dbReference>
<accession>A0A4Q4TH68</accession>
<evidence type="ECO:0000313" key="1">
    <source>
        <dbReference type="EMBL" id="RYP06241.1"/>
    </source>
</evidence>
<dbReference type="Proteomes" id="UP000293360">
    <property type="component" value="Unassembled WGS sequence"/>
</dbReference>
<name>A0A4Q4TH68_9PEZI</name>
<dbReference type="CDD" id="cd09917">
    <property type="entry name" value="F-box_SF"/>
    <property type="match status" value="1"/>
</dbReference>
<evidence type="ECO:0000313" key="2">
    <source>
        <dbReference type="Proteomes" id="UP000293360"/>
    </source>
</evidence>
<sequence length="240" mass="27841">MTARRFQVLNTPELLEAILLKLDIRTVISSAQLVNRQWHDLITKSPAIQQAIFFKPLEAADGASSQNPLLTELFPPFFDGKNETHSAFYAFEELAMARQERLAAFRRKGASWRRMLVQQPPVRELGIWETVSRMGGDSNTFRRERYPEGLRMGELYDLMAWIGYRFLVFWSPLSSEALHGTVSRSRRLTPQQTEQLDRLADDTEAVLRRFRSVGCVIGRRESKESFEFRRKFSFDDGEES</sequence>
<keyword evidence="2" id="KW-1185">Reference proteome</keyword>
<reference evidence="1 2" key="1">
    <citation type="submission" date="2018-06" db="EMBL/GenBank/DDBJ databases">
        <title>Complete Genomes of Monosporascus.</title>
        <authorList>
            <person name="Robinson A.J."/>
            <person name="Natvig D.O."/>
        </authorList>
    </citation>
    <scope>NUCLEOTIDE SEQUENCE [LARGE SCALE GENOMIC DNA]</scope>
    <source>
        <strain evidence="1 2">CBS 110550</strain>
    </source>
</reference>
<proteinExistence type="predicted"/>
<dbReference type="STRING" id="155417.A0A4Q4TH68"/>
<gene>
    <name evidence="1" type="ORF">DL764_003255</name>
</gene>
<comment type="caution">
    <text evidence="1">The sequence shown here is derived from an EMBL/GenBank/DDBJ whole genome shotgun (WGS) entry which is preliminary data.</text>
</comment>